<dbReference type="SFLD" id="SFLDG01065">
    <property type="entry name" value="anaerobic_coproporphyrinogen-I"/>
    <property type="match status" value="1"/>
</dbReference>
<feature type="binding site" evidence="16">
    <location>
        <position position="171"/>
    </location>
    <ligand>
        <name>S-adenosyl-L-methionine</name>
        <dbReference type="ChEBI" id="CHEBI:59789"/>
        <label>2</label>
    </ligand>
</feature>
<dbReference type="PANTHER" id="PTHR13932">
    <property type="entry name" value="COPROPORPHYRINIGEN III OXIDASE"/>
    <property type="match status" value="1"/>
</dbReference>
<dbReference type="KEGG" id="man:A11S_834"/>
<dbReference type="Proteomes" id="UP000011932">
    <property type="component" value="Chromosome"/>
</dbReference>
<evidence type="ECO:0000256" key="5">
    <source>
        <dbReference type="ARBA" id="ARBA00022485"/>
    </source>
</evidence>
<dbReference type="Pfam" id="PF04055">
    <property type="entry name" value="Radical_SAM"/>
    <property type="match status" value="1"/>
</dbReference>
<dbReference type="OrthoDB" id="9808022at2"/>
<keyword evidence="7 15" id="KW-0949">S-adenosyl-L-methionine</keyword>
<dbReference type="InterPro" id="IPR034505">
    <property type="entry name" value="Coproporphyrinogen-III_oxidase"/>
</dbReference>
<evidence type="ECO:0000256" key="13">
    <source>
        <dbReference type="ARBA" id="ARBA00024295"/>
    </source>
</evidence>
<evidence type="ECO:0000256" key="3">
    <source>
        <dbReference type="ARBA" id="ARBA00005493"/>
    </source>
</evidence>
<feature type="binding site" evidence="17">
    <location>
        <position position="60"/>
    </location>
    <ligand>
        <name>[4Fe-4S] cluster</name>
        <dbReference type="ChEBI" id="CHEBI:49883"/>
        <note>4Fe-4S-S-AdoMet</note>
    </ligand>
</feature>
<dbReference type="PATRIC" id="fig|349215.9.peg.818"/>
<evidence type="ECO:0000256" key="6">
    <source>
        <dbReference type="ARBA" id="ARBA00022490"/>
    </source>
</evidence>
<dbReference type="CDD" id="cd01335">
    <property type="entry name" value="Radical_SAM"/>
    <property type="match status" value="1"/>
</dbReference>
<comment type="function">
    <text evidence="13">Involved in the heme biosynthesis. Catalyzes the anaerobic oxidative decarboxylation of propionate groups of rings A and B of coproporphyrinogen III to yield the vinyl groups in protoporphyrinogen IX.</text>
</comment>
<gene>
    <name evidence="19" type="ORF">A11S_834</name>
</gene>
<evidence type="ECO:0000256" key="15">
    <source>
        <dbReference type="PIRNR" id="PIRNR000167"/>
    </source>
</evidence>
<reference evidence="19 20" key="1">
    <citation type="journal article" date="2013" name="ISME J.">
        <title>By their genes ye shall know them: genomic signatures of predatory bacteria.</title>
        <authorList>
            <person name="Pasternak Z."/>
            <person name="Pietrokovski S."/>
            <person name="Rotem O."/>
            <person name="Gophna U."/>
            <person name="Lurie-Weinberger M.N."/>
            <person name="Jurkevitch E."/>
        </authorList>
    </citation>
    <scope>NUCLEOTIDE SEQUENCE [LARGE SCALE GENOMIC DNA]</scope>
    <source>
        <strain evidence="19">EPB</strain>
    </source>
</reference>
<dbReference type="GO" id="GO:0046872">
    <property type="term" value="F:metal ion binding"/>
    <property type="evidence" value="ECO:0007669"/>
    <property type="project" value="UniProtKB-KW"/>
</dbReference>
<evidence type="ECO:0000256" key="12">
    <source>
        <dbReference type="ARBA" id="ARBA00023244"/>
    </source>
</evidence>
<organism evidence="19 20">
    <name type="scientific">Micavibrio aeruginosavorus EPB</name>
    <dbReference type="NCBI Taxonomy" id="349215"/>
    <lineage>
        <taxon>Bacteria</taxon>
        <taxon>Pseudomonadati</taxon>
        <taxon>Bdellovibrionota</taxon>
        <taxon>Bdellovibrionia</taxon>
        <taxon>Bdellovibrionales</taxon>
        <taxon>Pseudobdellovibrionaceae</taxon>
        <taxon>Micavibrio</taxon>
    </lineage>
</organism>
<keyword evidence="12 15" id="KW-0627">Porphyrin biosynthesis</keyword>
<evidence type="ECO:0000256" key="1">
    <source>
        <dbReference type="ARBA" id="ARBA00004496"/>
    </source>
</evidence>
<feature type="binding site" evidence="16">
    <location>
        <position position="208"/>
    </location>
    <ligand>
        <name>S-adenosyl-L-methionine</name>
        <dbReference type="ChEBI" id="CHEBI:59789"/>
        <label>2</label>
    </ligand>
</feature>
<dbReference type="EC" id="1.3.98.3" evidence="15"/>
<dbReference type="PROSITE" id="PS51918">
    <property type="entry name" value="RADICAL_SAM"/>
    <property type="match status" value="1"/>
</dbReference>
<dbReference type="STRING" id="349215.A11S_834"/>
<keyword evidence="10 15" id="KW-0408">Iron</keyword>
<dbReference type="InterPro" id="IPR006638">
    <property type="entry name" value="Elp3/MiaA/NifB-like_rSAM"/>
</dbReference>
<feature type="binding site" evidence="17">
    <location>
        <position position="64"/>
    </location>
    <ligand>
        <name>[4Fe-4S] cluster</name>
        <dbReference type="ChEBI" id="CHEBI:49883"/>
        <note>4Fe-4S-S-AdoMet</note>
    </ligand>
</feature>
<feature type="domain" description="Radical SAM core" evidence="18">
    <location>
        <begin position="45"/>
        <end position="279"/>
    </location>
</feature>
<evidence type="ECO:0000256" key="16">
    <source>
        <dbReference type="PIRSR" id="PIRSR000167-1"/>
    </source>
</evidence>
<evidence type="ECO:0000256" key="7">
    <source>
        <dbReference type="ARBA" id="ARBA00022691"/>
    </source>
</evidence>
<dbReference type="InterPro" id="IPR058240">
    <property type="entry name" value="rSAM_sf"/>
</dbReference>
<accession>M4VE57</accession>
<comment type="catalytic activity">
    <reaction evidence="14 15">
        <text>coproporphyrinogen III + 2 S-adenosyl-L-methionine = protoporphyrinogen IX + 2 5'-deoxyadenosine + 2 L-methionine + 2 CO2</text>
        <dbReference type="Rhea" id="RHEA:15425"/>
        <dbReference type="ChEBI" id="CHEBI:16526"/>
        <dbReference type="ChEBI" id="CHEBI:17319"/>
        <dbReference type="ChEBI" id="CHEBI:57307"/>
        <dbReference type="ChEBI" id="CHEBI:57309"/>
        <dbReference type="ChEBI" id="CHEBI:57844"/>
        <dbReference type="ChEBI" id="CHEBI:59789"/>
        <dbReference type="EC" id="1.3.98.3"/>
    </reaction>
</comment>
<evidence type="ECO:0000256" key="14">
    <source>
        <dbReference type="ARBA" id="ARBA00048321"/>
    </source>
</evidence>
<dbReference type="UniPathway" id="UPA00251">
    <property type="reaction ID" value="UER00323"/>
</dbReference>
<keyword evidence="5 15" id="KW-0004">4Fe-4S</keyword>
<feature type="binding site" evidence="16">
    <location>
        <position position="183"/>
    </location>
    <ligand>
        <name>S-adenosyl-L-methionine</name>
        <dbReference type="ChEBI" id="CHEBI:59789"/>
        <label>2</label>
    </ligand>
</feature>
<evidence type="ECO:0000256" key="11">
    <source>
        <dbReference type="ARBA" id="ARBA00023014"/>
    </source>
</evidence>
<evidence type="ECO:0000256" key="8">
    <source>
        <dbReference type="ARBA" id="ARBA00022723"/>
    </source>
</evidence>
<evidence type="ECO:0000256" key="9">
    <source>
        <dbReference type="ARBA" id="ARBA00023002"/>
    </source>
</evidence>
<dbReference type="GO" id="GO:0004109">
    <property type="term" value="F:coproporphyrinogen oxidase activity"/>
    <property type="evidence" value="ECO:0007669"/>
    <property type="project" value="InterPro"/>
</dbReference>
<keyword evidence="11 15" id="KW-0411">Iron-sulfur</keyword>
<dbReference type="Gene3D" id="1.10.10.920">
    <property type="match status" value="1"/>
</dbReference>
<evidence type="ECO:0000256" key="17">
    <source>
        <dbReference type="PIRSR" id="PIRSR000167-2"/>
    </source>
</evidence>
<feature type="binding site" evidence="16">
    <location>
        <position position="242"/>
    </location>
    <ligand>
        <name>S-adenosyl-L-methionine</name>
        <dbReference type="ChEBI" id="CHEBI:59789"/>
        <label>2</label>
    </ligand>
</feature>
<feature type="binding site" evidence="16">
    <location>
        <position position="144"/>
    </location>
    <ligand>
        <name>S-adenosyl-L-methionine</name>
        <dbReference type="ChEBI" id="CHEBI:59789"/>
        <label>1</label>
    </ligand>
</feature>
<dbReference type="GO" id="GO:0051989">
    <property type="term" value="F:coproporphyrinogen dehydrogenase activity"/>
    <property type="evidence" value="ECO:0007669"/>
    <property type="project" value="UniProtKB-EC"/>
</dbReference>
<evidence type="ECO:0000256" key="2">
    <source>
        <dbReference type="ARBA" id="ARBA00004785"/>
    </source>
</evidence>
<dbReference type="HOGENOM" id="CLU_027579_3_0_5"/>
<dbReference type="EMBL" id="CP003538">
    <property type="protein sequence ID" value="AGH97657.1"/>
    <property type="molecule type" value="Genomic_DNA"/>
</dbReference>
<keyword evidence="9 15" id="KW-0560">Oxidoreductase</keyword>
<feature type="binding site" evidence="16">
    <location>
        <position position="54"/>
    </location>
    <ligand>
        <name>S-adenosyl-L-methionine</name>
        <dbReference type="ChEBI" id="CHEBI:59789"/>
        <label>1</label>
    </ligand>
</feature>
<dbReference type="RefSeq" id="WP_015467206.1">
    <property type="nucleotide sequence ID" value="NC_020812.1"/>
</dbReference>
<evidence type="ECO:0000259" key="18">
    <source>
        <dbReference type="PROSITE" id="PS51918"/>
    </source>
</evidence>
<keyword evidence="6 15" id="KW-0963">Cytoplasm</keyword>
<comment type="cofactor">
    <cofactor evidence="15 17">
        <name>[4Fe-4S] cluster</name>
        <dbReference type="ChEBI" id="CHEBI:49883"/>
    </cofactor>
    <text evidence="15 17">Binds 1 [4Fe-4S] cluster. The cluster is coordinated with 3 cysteines and an exchangeable S-adenosyl-L-methionine.</text>
</comment>
<evidence type="ECO:0000313" key="19">
    <source>
        <dbReference type="EMBL" id="AGH97657.1"/>
    </source>
</evidence>
<feature type="binding site" evidence="16">
    <location>
        <begin position="66"/>
        <end position="68"/>
    </location>
    <ligand>
        <name>S-adenosyl-L-methionine</name>
        <dbReference type="ChEBI" id="CHEBI:59789"/>
        <label>2</label>
    </ligand>
</feature>
<feature type="binding site" evidence="16">
    <location>
        <position position="111"/>
    </location>
    <ligand>
        <name>S-adenosyl-L-methionine</name>
        <dbReference type="ChEBI" id="CHEBI:59789"/>
        <label>1</label>
    </ligand>
</feature>
<feature type="binding site" evidence="17">
    <location>
        <position position="67"/>
    </location>
    <ligand>
        <name>[4Fe-4S] cluster</name>
        <dbReference type="ChEBI" id="CHEBI:49883"/>
        <note>4Fe-4S-S-AdoMet</note>
    </ligand>
</feature>
<dbReference type="SUPFAM" id="SSF102114">
    <property type="entry name" value="Radical SAM enzymes"/>
    <property type="match status" value="1"/>
</dbReference>
<dbReference type="GO" id="GO:0051539">
    <property type="term" value="F:4 iron, 4 sulfur cluster binding"/>
    <property type="evidence" value="ECO:0007669"/>
    <property type="project" value="UniProtKB-KW"/>
</dbReference>
<keyword evidence="8 15" id="KW-0479">Metal-binding</keyword>
<comment type="similarity">
    <text evidence="3 15">Belongs to the anaerobic coproporphyrinogen-III oxidase family.</text>
</comment>
<dbReference type="PIRSF" id="PIRSF000167">
    <property type="entry name" value="HemN"/>
    <property type="match status" value="1"/>
</dbReference>
<dbReference type="NCBIfam" id="TIGR00538">
    <property type="entry name" value="hemN"/>
    <property type="match status" value="1"/>
</dbReference>
<feature type="binding site" evidence="16">
    <location>
        <position position="328"/>
    </location>
    <ligand>
        <name>S-adenosyl-L-methionine</name>
        <dbReference type="ChEBI" id="CHEBI:59789"/>
        <label>1</label>
    </ligand>
</feature>
<comment type="subunit">
    <text evidence="4">Monomer.</text>
</comment>
<dbReference type="PANTHER" id="PTHR13932:SF6">
    <property type="entry name" value="OXYGEN-INDEPENDENT COPROPORPHYRINOGEN III OXIDASE"/>
    <property type="match status" value="1"/>
</dbReference>
<dbReference type="InterPro" id="IPR004558">
    <property type="entry name" value="Coprogen_oxidase_HemN"/>
</dbReference>
<proteinExistence type="inferred from homology"/>
<protein>
    <recommendedName>
        <fullName evidence="15">Coproporphyrinogen-III oxidase</fullName>
        <ecNumber evidence="15">1.3.98.3</ecNumber>
    </recommendedName>
</protein>
<evidence type="ECO:0000256" key="10">
    <source>
        <dbReference type="ARBA" id="ARBA00023004"/>
    </source>
</evidence>
<evidence type="ECO:0000313" key="20">
    <source>
        <dbReference type="Proteomes" id="UP000011932"/>
    </source>
</evidence>
<dbReference type="AlphaFoldDB" id="M4VE57"/>
<comment type="pathway">
    <text evidence="2 15">Porphyrin-containing compound metabolism; protoporphyrin-IX biosynthesis; protoporphyrinogen-IX from coproporphyrinogen-III (AdoMet route): step 1/1.</text>
</comment>
<name>M4VE57_9BACT</name>
<dbReference type="SMART" id="SM00729">
    <property type="entry name" value="Elp3"/>
    <property type="match status" value="1"/>
</dbReference>
<dbReference type="SFLD" id="SFLDS00029">
    <property type="entry name" value="Radical_SAM"/>
    <property type="match status" value="1"/>
</dbReference>
<sequence length="449" mass="50430">MTDKATKALIHKYGGAVPRYTSYPTAVQFDDQFTSLDFITCLKSIDPCDPVSLYIHIPFCHSLCHYCGCNTKIVQHTNVISSYVETLCREIEQAGCYLPKGVIVSRIHFGGGSPNYAPNADIEKIIDALRRVFPTIHAAQIDMECDPRLLSDKKVCALSDLGIRRVSLGIQDFDPVVQAAVNRIQPLDHIRDQVGYLRSRDIHDINFDLILGLPEQTLHSVGNTLIETAKMRPSRISVFPYAHVPWMKKHQKLLEKYNFPSPEIRFDMQCKASQILKAEGYVEIGIDHYALPESSLNEAAQSGRIQRNFQGYTDDPATVILGFGLSSISQFKDAYAQNTTDALTYRQSIDQGSPPVHRGYKMDPSDIRAREAIMRIMCYFQLDLADYPGTVVSSVLLSDLEEDGIIFRDKSVLQVTEKGKFFTRVVASCFDPAFQFGSYNKDSHHAKAV</sequence>
<evidence type="ECO:0000256" key="4">
    <source>
        <dbReference type="ARBA" id="ARBA00011245"/>
    </source>
</evidence>
<dbReference type="Gene3D" id="3.80.30.20">
    <property type="entry name" value="tm_1862 like domain"/>
    <property type="match status" value="1"/>
</dbReference>
<dbReference type="InterPro" id="IPR007197">
    <property type="entry name" value="rSAM"/>
</dbReference>
<dbReference type="InterPro" id="IPR023404">
    <property type="entry name" value="rSAM_horseshoe"/>
</dbReference>
<dbReference type="GO" id="GO:0006782">
    <property type="term" value="P:protoporphyrinogen IX biosynthetic process"/>
    <property type="evidence" value="ECO:0007669"/>
    <property type="project" value="UniProtKB-UniPathway"/>
</dbReference>
<comment type="subcellular location">
    <subcellularLocation>
        <location evidence="1 15">Cytoplasm</location>
    </subcellularLocation>
</comment>
<dbReference type="GO" id="GO:0005737">
    <property type="term" value="C:cytoplasm"/>
    <property type="evidence" value="ECO:0007669"/>
    <property type="project" value="UniProtKB-SubCell"/>
</dbReference>